<dbReference type="PIRSF" id="PIRSF023956">
    <property type="entry name" value="Thiopurine_S-methyltransferase"/>
    <property type="match status" value="1"/>
</dbReference>
<dbReference type="AlphaFoldDB" id="A0A6B2JZ50"/>
<dbReference type="PANTHER" id="PTHR10259:SF11">
    <property type="entry name" value="THIOPURINE S-METHYLTRANSFERASE"/>
    <property type="match status" value="1"/>
</dbReference>
<dbReference type="RefSeq" id="WP_163891349.1">
    <property type="nucleotide sequence ID" value="NZ_JAAFYS010000002.1"/>
</dbReference>
<dbReference type="Pfam" id="PF05724">
    <property type="entry name" value="TPMT"/>
    <property type="match status" value="1"/>
</dbReference>
<keyword evidence="11" id="KW-1185">Reference proteome</keyword>
<gene>
    <name evidence="10" type="primary">tmpT</name>
    <name evidence="9" type="synonym">tpm</name>
    <name evidence="10" type="ORF">GZA08_06680</name>
</gene>
<accession>A0A6B2JZ50</accession>
<dbReference type="HAMAP" id="MF_00812">
    <property type="entry name" value="Thiopur_methtran"/>
    <property type="match status" value="1"/>
</dbReference>
<sequence length="212" mass="23299">MEQDFWQSRWRENKIGFHEGRPNALLEEHVGSLGLAAGDRVVVPLCGKAVDLDWLCDRGVLVTGIELNESAAGAVFDRLGLTPEVEAAGPLTRYAADRLTIFVGDVFAVTREMLGPVAAVYDRAALVALPPPMRQRYAPHLAEVTGRARQLLITFDYDQETMDGPPFAVPPGEVERLYGEAYRPEILSRRAIEGSLAQRCSGEEIATLLVPR</sequence>
<name>A0A6B2JZ50_9RHOB</name>
<comment type="subcellular location">
    <subcellularLocation>
        <location evidence="2 9">Cytoplasm</location>
    </subcellularLocation>
</comment>
<dbReference type="SUPFAM" id="SSF53335">
    <property type="entry name" value="S-adenosyl-L-methionine-dependent methyltransferases"/>
    <property type="match status" value="1"/>
</dbReference>
<comment type="caution">
    <text evidence="10">The sequence shown here is derived from an EMBL/GenBank/DDBJ whole genome shotgun (WGS) entry which is preliminary data.</text>
</comment>
<evidence type="ECO:0000313" key="10">
    <source>
        <dbReference type="EMBL" id="NDV00652.1"/>
    </source>
</evidence>
<keyword evidence="8 9" id="KW-0949">S-adenosyl-L-methionine</keyword>
<dbReference type="PROSITE" id="PS51585">
    <property type="entry name" value="SAM_MT_TPMT"/>
    <property type="match status" value="1"/>
</dbReference>
<keyword evidence="6 9" id="KW-0489">Methyltransferase</keyword>
<protein>
    <recommendedName>
        <fullName evidence="4 9">Thiopurine S-methyltransferase</fullName>
        <ecNumber evidence="4 9">2.1.1.67</ecNumber>
    </recommendedName>
    <alternativeName>
        <fullName evidence="9">Thiopurine methyltransferase</fullName>
    </alternativeName>
</protein>
<comment type="catalytic activity">
    <reaction evidence="1 9">
        <text>S-adenosyl-L-methionine + a thiopurine = S-adenosyl-L-homocysteine + a thiopurine S-methylether.</text>
        <dbReference type="EC" id="2.1.1.67"/>
    </reaction>
</comment>
<dbReference type="InterPro" id="IPR029063">
    <property type="entry name" value="SAM-dependent_MTases_sf"/>
</dbReference>
<feature type="binding site" evidence="9">
    <location>
        <position position="123"/>
    </location>
    <ligand>
        <name>S-adenosyl-L-methionine</name>
        <dbReference type="ChEBI" id="CHEBI:59789"/>
    </ligand>
</feature>
<dbReference type="InterPro" id="IPR025835">
    <property type="entry name" value="Thiopurine_S-MeTrfase"/>
</dbReference>
<dbReference type="Proteomes" id="UP000474757">
    <property type="component" value="Unassembled WGS sequence"/>
</dbReference>
<dbReference type="PANTHER" id="PTHR10259">
    <property type="entry name" value="THIOPURINE S-METHYLTRANSFERASE"/>
    <property type="match status" value="1"/>
</dbReference>
<evidence type="ECO:0000256" key="4">
    <source>
        <dbReference type="ARBA" id="ARBA00011905"/>
    </source>
</evidence>
<evidence type="ECO:0000256" key="7">
    <source>
        <dbReference type="ARBA" id="ARBA00022679"/>
    </source>
</evidence>
<comment type="similarity">
    <text evidence="3 9">Belongs to the class I-like SAM-binding methyltransferase superfamily. TPMT family.</text>
</comment>
<dbReference type="FunFam" id="3.40.50.150:FF:000101">
    <property type="entry name" value="Thiopurine S-methyltransferase"/>
    <property type="match status" value="1"/>
</dbReference>
<evidence type="ECO:0000256" key="1">
    <source>
        <dbReference type="ARBA" id="ARBA00000903"/>
    </source>
</evidence>
<dbReference type="GO" id="GO:0005737">
    <property type="term" value="C:cytoplasm"/>
    <property type="evidence" value="ECO:0007669"/>
    <property type="project" value="UniProtKB-SubCell"/>
</dbReference>
<evidence type="ECO:0000256" key="5">
    <source>
        <dbReference type="ARBA" id="ARBA00022490"/>
    </source>
</evidence>
<feature type="binding site" evidence="9">
    <location>
        <position position="10"/>
    </location>
    <ligand>
        <name>S-adenosyl-L-methionine</name>
        <dbReference type="ChEBI" id="CHEBI:59789"/>
    </ligand>
</feature>
<evidence type="ECO:0000313" key="11">
    <source>
        <dbReference type="Proteomes" id="UP000474757"/>
    </source>
</evidence>
<feature type="binding site" evidence="9">
    <location>
        <position position="45"/>
    </location>
    <ligand>
        <name>S-adenosyl-L-methionine</name>
        <dbReference type="ChEBI" id="CHEBI:59789"/>
    </ligand>
</feature>
<dbReference type="EMBL" id="JAAGAB010000002">
    <property type="protein sequence ID" value="NDV00652.1"/>
    <property type="molecule type" value="Genomic_DNA"/>
</dbReference>
<dbReference type="EC" id="2.1.1.67" evidence="4 9"/>
<dbReference type="GO" id="GO:0008119">
    <property type="term" value="F:thiopurine S-methyltransferase activity"/>
    <property type="evidence" value="ECO:0007669"/>
    <property type="project" value="UniProtKB-UniRule"/>
</dbReference>
<keyword evidence="7 9" id="KW-0808">Transferase</keyword>
<reference evidence="10 11" key="1">
    <citation type="submission" date="2020-02" db="EMBL/GenBank/DDBJ databases">
        <title>Pseudoroseicyclus tamarix, sp. nov., isolated from offshore sediment of a Tamarix chinensis forest.</title>
        <authorList>
            <person name="Gai Y."/>
        </authorList>
    </citation>
    <scope>NUCLEOTIDE SEQUENCE [LARGE SCALE GENOMIC DNA]</scope>
    <source>
        <strain evidence="10 11">CLL3-39</strain>
    </source>
</reference>
<evidence type="ECO:0000256" key="8">
    <source>
        <dbReference type="ARBA" id="ARBA00022691"/>
    </source>
</evidence>
<dbReference type="Gene3D" id="3.40.50.150">
    <property type="entry name" value="Vaccinia Virus protein VP39"/>
    <property type="match status" value="1"/>
</dbReference>
<evidence type="ECO:0000256" key="3">
    <source>
        <dbReference type="ARBA" id="ARBA00008145"/>
    </source>
</evidence>
<dbReference type="GO" id="GO:0032259">
    <property type="term" value="P:methylation"/>
    <property type="evidence" value="ECO:0007669"/>
    <property type="project" value="UniProtKB-KW"/>
</dbReference>
<organism evidence="10 11">
    <name type="scientific">Pseudoroseicyclus tamaricis</name>
    <dbReference type="NCBI Taxonomy" id="2705421"/>
    <lineage>
        <taxon>Bacteria</taxon>
        <taxon>Pseudomonadati</taxon>
        <taxon>Pseudomonadota</taxon>
        <taxon>Alphaproteobacteria</taxon>
        <taxon>Rhodobacterales</taxon>
        <taxon>Paracoccaceae</taxon>
        <taxon>Pseudoroseicyclus</taxon>
    </lineage>
</organism>
<evidence type="ECO:0000256" key="2">
    <source>
        <dbReference type="ARBA" id="ARBA00004496"/>
    </source>
</evidence>
<dbReference type="InterPro" id="IPR022474">
    <property type="entry name" value="Thiopur_S-MeTfrase_Se/Te_detox"/>
</dbReference>
<evidence type="ECO:0000256" key="6">
    <source>
        <dbReference type="ARBA" id="ARBA00022603"/>
    </source>
</evidence>
<dbReference type="NCBIfam" id="TIGR03840">
    <property type="entry name" value="TMPT_Se_Te"/>
    <property type="match status" value="1"/>
</dbReference>
<keyword evidence="5 9" id="KW-0963">Cytoplasm</keyword>
<dbReference type="NCBIfam" id="NF009732">
    <property type="entry name" value="PRK13255.1"/>
    <property type="match status" value="1"/>
</dbReference>
<proteinExistence type="inferred from homology"/>
<evidence type="ECO:0000256" key="9">
    <source>
        <dbReference type="HAMAP-Rule" id="MF_00812"/>
    </source>
</evidence>
<dbReference type="InterPro" id="IPR008854">
    <property type="entry name" value="TPMT"/>
</dbReference>
<dbReference type="GO" id="GO:0010038">
    <property type="term" value="P:response to metal ion"/>
    <property type="evidence" value="ECO:0007669"/>
    <property type="project" value="InterPro"/>
</dbReference>
<feature type="binding site" evidence="9">
    <location>
        <position position="66"/>
    </location>
    <ligand>
        <name>S-adenosyl-L-methionine</name>
        <dbReference type="ChEBI" id="CHEBI:59789"/>
    </ligand>
</feature>